<dbReference type="PROSITE" id="PS51194">
    <property type="entry name" value="HELICASE_CTER"/>
    <property type="match status" value="1"/>
</dbReference>
<accession>A0AAC9BK05</accession>
<dbReference type="AlphaFoldDB" id="A0AAC9BK05"/>
<protein>
    <submittedName>
        <fullName evidence="3">Helicase domain protein</fullName>
    </submittedName>
</protein>
<name>A0AAC9BK05_9RALS</name>
<keyword evidence="3" id="KW-0547">Nucleotide-binding</keyword>
<evidence type="ECO:0000259" key="2">
    <source>
        <dbReference type="PROSITE" id="PS51194"/>
    </source>
</evidence>
<proteinExistence type="predicted"/>
<dbReference type="InterPro" id="IPR001650">
    <property type="entry name" value="Helicase_C-like"/>
</dbReference>
<dbReference type="InterPro" id="IPR027417">
    <property type="entry name" value="P-loop_NTPase"/>
</dbReference>
<evidence type="ECO:0000256" key="1">
    <source>
        <dbReference type="SAM" id="MobiDB-lite"/>
    </source>
</evidence>
<reference evidence="3 4" key="1">
    <citation type="submission" date="2015-09" db="EMBL/GenBank/DDBJ databases">
        <authorList>
            <person name="Xu Y."/>
            <person name="Nagy A."/>
            <person name="Liu N.T."/>
            <person name="Nou X."/>
        </authorList>
    </citation>
    <scope>NUCLEOTIDE SEQUENCE [LARGE SCALE GENOMIC DNA]</scope>
    <source>
        <strain evidence="3 4">FC1138</strain>
    </source>
</reference>
<dbReference type="SMART" id="SM00490">
    <property type="entry name" value="HELICc"/>
    <property type="match status" value="1"/>
</dbReference>
<feature type="domain" description="Helicase C-terminal" evidence="2">
    <location>
        <begin position="1"/>
        <end position="141"/>
    </location>
</feature>
<feature type="region of interest" description="Disordered" evidence="1">
    <location>
        <begin position="38"/>
        <end position="58"/>
    </location>
</feature>
<dbReference type="Proteomes" id="UP000077927">
    <property type="component" value="Chromosome 1"/>
</dbReference>
<keyword evidence="3" id="KW-0067">ATP-binding</keyword>
<dbReference type="Pfam" id="PF00271">
    <property type="entry name" value="Helicase_C"/>
    <property type="match status" value="1"/>
</dbReference>
<dbReference type="Gene3D" id="3.40.50.300">
    <property type="entry name" value="P-loop containing nucleotide triphosphate hydrolases"/>
    <property type="match status" value="1"/>
</dbReference>
<dbReference type="CDD" id="cd18785">
    <property type="entry name" value="SF2_C"/>
    <property type="match status" value="1"/>
</dbReference>
<dbReference type="KEGG" id="rin:ACS15_0006"/>
<sequence length="322" mass="34395">MDQRGLARRHSPALEELTSRKNSGEIPLLLDRLEVQHDPTLPPHAKRPPGQKGSPSPLDVVLATNMVSVGVDIKRLGLMVVAGQPKGTSEYIQATSRVGRNAAAPGLVCTVYNWARPRDLSHYERFGHYHATFYQHVEALSVTPFASRAVDRGLSAILAALVRLPGSTYNPNQAAGQVDRTAALVQAAVAAIARRAEEVTQSVAEGQKVQRHLQNRLDRWLREAAPKPGGAKLGYQSERDGLTRPLLQKAGLGDWDTFTCLGSLRDVEPSVNLLLDDRPLDDGYGQGYSVPVVNQPAGTLAIQVAAAANTSAGSAGQTGGNG</sequence>
<evidence type="ECO:0000313" key="3">
    <source>
        <dbReference type="EMBL" id="ANH73998.1"/>
    </source>
</evidence>
<dbReference type="GO" id="GO:0004386">
    <property type="term" value="F:helicase activity"/>
    <property type="evidence" value="ECO:0007669"/>
    <property type="project" value="UniProtKB-KW"/>
</dbReference>
<dbReference type="SUPFAM" id="SSF52540">
    <property type="entry name" value="P-loop containing nucleoside triphosphate hydrolases"/>
    <property type="match status" value="1"/>
</dbReference>
<feature type="region of interest" description="Disordered" evidence="1">
    <location>
        <begin position="1"/>
        <end position="22"/>
    </location>
</feature>
<dbReference type="EMBL" id="CP012605">
    <property type="protein sequence ID" value="ANH73998.1"/>
    <property type="molecule type" value="Genomic_DNA"/>
</dbReference>
<feature type="compositionally biased region" description="Basic residues" evidence="1">
    <location>
        <begin position="1"/>
        <end position="11"/>
    </location>
</feature>
<gene>
    <name evidence="3" type="ORF">ACS15_0006</name>
</gene>
<organism evidence="3 4">
    <name type="scientific">Ralstonia insidiosa</name>
    <dbReference type="NCBI Taxonomy" id="190721"/>
    <lineage>
        <taxon>Bacteria</taxon>
        <taxon>Pseudomonadati</taxon>
        <taxon>Pseudomonadota</taxon>
        <taxon>Betaproteobacteria</taxon>
        <taxon>Burkholderiales</taxon>
        <taxon>Burkholderiaceae</taxon>
        <taxon>Ralstonia</taxon>
    </lineage>
</organism>
<evidence type="ECO:0000313" key="4">
    <source>
        <dbReference type="Proteomes" id="UP000077927"/>
    </source>
</evidence>
<keyword evidence="3" id="KW-0347">Helicase</keyword>
<keyword evidence="3" id="KW-0378">Hydrolase</keyword>